<sequence>MSEMWEREGISYSCSKRLPEGSKARVMDIKVVSDFITVLWNVWNSRNNSIFRGVEEDAKVIWDRAASLSKDCQIFNFLEDPMLPRKTDNKAWKKSNQDTIKINFDASVYGKIACYGLVARDADGFVHGGRVGFVNKEMQTEWVEL</sequence>
<protein>
    <recommendedName>
        <fullName evidence="3">RNase H type-1 domain-containing protein</fullName>
    </recommendedName>
</protein>
<organism evidence="1 2">
    <name type="scientific">Gossypium schwendimanii</name>
    <name type="common">Cotton</name>
    <dbReference type="NCBI Taxonomy" id="34291"/>
    <lineage>
        <taxon>Eukaryota</taxon>
        <taxon>Viridiplantae</taxon>
        <taxon>Streptophyta</taxon>
        <taxon>Embryophyta</taxon>
        <taxon>Tracheophyta</taxon>
        <taxon>Spermatophyta</taxon>
        <taxon>Magnoliopsida</taxon>
        <taxon>eudicotyledons</taxon>
        <taxon>Gunneridae</taxon>
        <taxon>Pentapetalae</taxon>
        <taxon>rosids</taxon>
        <taxon>malvids</taxon>
        <taxon>Malvales</taxon>
        <taxon>Malvaceae</taxon>
        <taxon>Malvoideae</taxon>
        <taxon>Gossypium</taxon>
    </lineage>
</organism>
<gene>
    <name evidence="1" type="ORF">Goshw_012098</name>
</gene>
<reference evidence="1 2" key="1">
    <citation type="journal article" date="2019" name="Genome Biol. Evol.">
        <title>Insights into the evolution of the New World diploid cottons (Gossypium, subgenus Houzingenia) based on genome sequencing.</title>
        <authorList>
            <person name="Grover C.E."/>
            <person name="Arick M.A. 2nd"/>
            <person name="Thrash A."/>
            <person name="Conover J.L."/>
            <person name="Sanders W.S."/>
            <person name="Peterson D.G."/>
            <person name="Frelichowski J.E."/>
            <person name="Scheffler J.A."/>
            <person name="Scheffler B.E."/>
            <person name="Wendel J.F."/>
        </authorList>
    </citation>
    <scope>NUCLEOTIDE SEQUENCE [LARGE SCALE GENOMIC DNA]</scope>
    <source>
        <strain evidence="1">1</strain>
        <tissue evidence="1">Leaf</tissue>
    </source>
</reference>
<evidence type="ECO:0000313" key="2">
    <source>
        <dbReference type="Proteomes" id="UP000593576"/>
    </source>
</evidence>
<name>A0A7J9MHJ3_GOSSC</name>
<accession>A0A7J9MHJ3</accession>
<evidence type="ECO:0000313" key="1">
    <source>
        <dbReference type="EMBL" id="MBA0870414.1"/>
    </source>
</evidence>
<proteinExistence type="predicted"/>
<dbReference type="OrthoDB" id="994311at2759"/>
<comment type="caution">
    <text evidence="1">The sequence shown here is derived from an EMBL/GenBank/DDBJ whole genome shotgun (WGS) entry which is preliminary data.</text>
</comment>
<dbReference type="AlphaFoldDB" id="A0A7J9MHJ3"/>
<dbReference type="EMBL" id="JABFAF010000011">
    <property type="protein sequence ID" value="MBA0870414.1"/>
    <property type="molecule type" value="Genomic_DNA"/>
</dbReference>
<dbReference type="Proteomes" id="UP000593576">
    <property type="component" value="Unassembled WGS sequence"/>
</dbReference>
<evidence type="ECO:0008006" key="3">
    <source>
        <dbReference type="Google" id="ProtNLM"/>
    </source>
</evidence>
<keyword evidence="2" id="KW-1185">Reference proteome</keyword>